<protein>
    <submittedName>
        <fullName evidence="1">Uncharacterized protein</fullName>
    </submittedName>
</protein>
<reference evidence="1" key="1">
    <citation type="submission" date="2016-11" db="UniProtKB">
        <authorList>
            <consortium name="WormBaseParasite"/>
        </authorList>
    </citation>
    <scope>IDENTIFICATION</scope>
    <source>
        <strain evidence="1">pt0022</strain>
    </source>
</reference>
<name>A0A1I8EGK9_WUCBA</name>
<sequence length="142" mass="16302">MYKVGHSSAVPRSTLVYNGRRNLPTRSGICERTLNQYGAHSEKPCRNEMNMQIPALSRRIRTRMSSDATKCINMETVSVLMKATEEFLRTPDGHPDKTIQHYRPKGQLPEGHFAPFDVEGYLTERFLRDVNLDPKILSGFYK</sequence>
<dbReference type="WBParaSite" id="maker-PairedContig_1838-snap-gene-1.29-mRNA-1">
    <property type="protein sequence ID" value="maker-PairedContig_1838-snap-gene-1.29-mRNA-1"/>
    <property type="gene ID" value="maker-PairedContig_1838-snap-gene-1.29"/>
</dbReference>
<evidence type="ECO:0000313" key="1">
    <source>
        <dbReference type="WBParaSite" id="maker-PairedContig_1838-snap-gene-1.29-mRNA-1"/>
    </source>
</evidence>
<accession>A0A1I8EGK9</accession>
<proteinExistence type="predicted"/>
<organism evidence="1">
    <name type="scientific">Wuchereria bancrofti</name>
    <dbReference type="NCBI Taxonomy" id="6293"/>
    <lineage>
        <taxon>Eukaryota</taxon>
        <taxon>Metazoa</taxon>
        <taxon>Ecdysozoa</taxon>
        <taxon>Nematoda</taxon>
        <taxon>Chromadorea</taxon>
        <taxon>Rhabditida</taxon>
        <taxon>Spirurina</taxon>
        <taxon>Spiruromorpha</taxon>
        <taxon>Filarioidea</taxon>
        <taxon>Onchocercidae</taxon>
        <taxon>Wuchereria</taxon>
    </lineage>
</organism>
<dbReference type="AlphaFoldDB" id="A0A1I8EGK9"/>